<proteinExistence type="predicted"/>
<gene>
    <name evidence="2" type="ORF">M9Y10_008957</name>
</gene>
<accession>A0ABR2IZR9</accession>
<comment type="caution">
    <text evidence="2">The sequence shown here is derived from an EMBL/GenBank/DDBJ whole genome shotgun (WGS) entry which is preliminary data.</text>
</comment>
<feature type="region of interest" description="Disordered" evidence="1">
    <location>
        <begin position="92"/>
        <end position="112"/>
    </location>
</feature>
<sequence>MKALSKKEALIVLEKIWNKIDQSKILEAWDKAIESHFKDIEYTEEEKKAFLKEIDDNIKIAKEEVSVKLRKKTIDDLKNFILNEKDRLIQEQNNLRNRRKRAKNKGMQAPISQSNQQLNIQQQVPINMRFQ</sequence>
<dbReference type="Proteomes" id="UP001470230">
    <property type="component" value="Unassembled WGS sequence"/>
</dbReference>
<reference evidence="2 3" key="1">
    <citation type="submission" date="2024-04" db="EMBL/GenBank/DDBJ databases">
        <title>Tritrichomonas musculus Genome.</title>
        <authorList>
            <person name="Alves-Ferreira E."/>
            <person name="Grigg M."/>
            <person name="Lorenzi H."/>
            <person name="Galac M."/>
        </authorList>
    </citation>
    <scope>NUCLEOTIDE SEQUENCE [LARGE SCALE GENOMIC DNA]</scope>
    <source>
        <strain evidence="2 3">EAF2021</strain>
    </source>
</reference>
<protein>
    <submittedName>
        <fullName evidence="2">Uncharacterized protein</fullName>
    </submittedName>
</protein>
<organism evidence="2 3">
    <name type="scientific">Tritrichomonas musculus</name>
    <dbReference type="NCBI Taxonomy" id="1915356"/>
    <lineage>
        <taxon>Eukaryota</taxon>
        <taxon>Metamonada</taxon>
        <taxon>Parabasalia</taxon>
        <taxon>Tritrichomonadida</taxon>
        <taxon>Tritrichomonadidae</taxon>
        <taxon>Tritrichomonas</taxon>
    </lineage>
</organism>
<evidence type="ECO:0000256" key="1">
    <source>
        <dbReference type="SAM" id="MobiDB-lite"/>
    </source>
</evidence>
<name>A0ABR2IZR9_9EUKA</name>
<evidence type="ECO:0000313" key="2">
    <source>
        <dbReference type="EMBL" id="KAK8871044.1"/>
    </source>
</evidence>
<keyword evidence="3" id="KW-1185">Reference proteome</keyword>
<dbReference type="EMBL" id="JAPFFF010000014">
    <property type="protein sequence ID" value="KAK8871044.1"/>
    <property type="molecule type" value="Genomic_DNA"/>
</dbReference>
<evidence type="ECO:0000313" key="3">
    <source>
        <dbReference type="Proteomes" id="UP001470230"/>
    </source>
</evidence>